<feature type="compositionally biased region" description="Low complexity" evidence="1">
    <location>
        <begin position="30"/>
        <end position="67"/>
    </location>
</feature>
<feature type="compositionally biased region" description="Polar residues" evidence="1">
    <location>
        <begin position="195"/>
        <end position="214"/>
    </location>
</feature>
<evidence type="ECO:0000256" key="1">
    <source>
        <dbReference type="SAM" id="MobiDB-lite"/>
    </source>
</evidence>
<name>A0A2G9TVY1_TELCI</name>
<organism evidence="2 3">
    <name type="scientific">Teladorsagia circumcincta</name>
    <name type="common">Brown stomach worm</name>
    <name type="synonym">Ostertagia circumcincta</name>
    <dbReference type="NCBI Taxonomy" id="45464"/>
    <lineage>
        <taxon>Eukaryota</taxon>
        <taxon>Metazoa</taxon>
        <taxon>Ecdysozoa</taxon>
        <taxon>Nematoda</taxon>
        <taxon>Chromadorea</taxon>
        <taxon>Rhabditida</taxon>
        <taxon>Rhabditina</taxon>
        <taxon>Rhabditomorpha</taxon>
        <taxon>Strongyloidea</taxon>
        <taxon>Trichostrongylidae</taxon>
        <taxon>Teladorsagia</taxon>
    </lineage>
</organism>
<feature type="compositionally biased region" description="Low complexity" evidence="1">
    <location>
        <begin position="115"/>
        <end position="135"/>
    </location>
</feature>
<dbReference type="Proteomes" id="UP000230423">
    <property type="component" value="Unassembled WGS sequence"/>
</dbReference>
<protein>
    <submittedName>
        <fullName evidence="2">Uncharacterized protein</fullName>
    </submittedName>
</protein>
<feature type="non-terminal residue" evidence="2">
    <location>
        <position position="1"/>
    </location>
</feature>
<feature type="compositionally biased region" description="Basic residues" evidence="1">
    <location>
        <begin position="144"/>
        <end position="164"/>
    </location>
</feature>
<feature type="region of interest" description="Disordered" evidence="1">
    <location>
        <begin position="186"/>
        <end position="244"/>
    </location>
</feature>
<dbReference type="EMBL" id="KZ352628">
    <property type="protein sequence ID" value="PIO62068.1"/>
    <property type="molecule type" value="Genomic_DNA"/>
</dbReference>
<feature type="compositionally biased region" description="Low complexity" evidence="1">
    <location>
        <begin position="75"/>
        <end position="103"/>
    </location>
</feature>
<evidence type="ECO:0000313" key="3">
    <source>
        <dbReference type="Proteomes" id="UP000230423"/>
    </source>
</evidence>
<proteinExistence type="predicted"/>
<gene>
    <name evidence="2" type="ORF">TELCIR_16390</name>
</gene>
<accession>A0A2G9TVY1</accession>
<sequence length="244" mass="25610">HRINGLENELYTKTSPESTETTSQLFPLQSSPTSSESPSTTTTPSTTFTSTTYASTTTFATSTTTPPESTPTPPTTTTARPTTTTLTSSSTTSSTTTSTLTPAPTIPSVATTAFSTPSRTLRSLTTTAGKTSTTTVESLMATKKVQKKKRKLAKSMKKMKDKQRIGVKKALEDYLASQYTTSTMDEGVVEMPSLSEPQVTGSQASDTLQKSSSSGAATPTGPPVPALGDPGQMPMENLQEGAEK</sequence>
<dbReference type="AlphaFoldDB" id="A0A2G9TVY1"/>
<reference evidence="2 3" key="1">
    <citation type="submission" date="2015-09" db="EMBL/GenBank/DDBJ databases">
        <title>Draft genome of the parasitic nematode Teladorsagia circumcincta isolate WARC Sus (inbred).</title>
        <authorList>
            <person name="Mitreva M."/>
        </authorList>
    </citation>
    <scope>NUCLEOTIDE SEQUENCE [LARGE SCALE GENOMIC DNA]</scope>
    <source>
        <strain evidence="2 3">S</strain>
    </source>
</reference>
<evidence type="ECO:0000313" key="2">
    <source>
        <dbReference type="EMBL" id="PIO62068.1"/>
    </source>
</evidence>
<feature type="region of interest" description="Disordered" evidence="1">
    <location>
        <begin position="1"/>
        <end position="164"/>
    </location>
</feature>
<keyword evidence="3" id="KW-1185">Reference proteome</keyword>
<feature type="compositionally biased region" description="Low complexity" evidence="1">
    <location>
        <begin position="12"/>
        <end position="23"/>
    </location>
</feature>